<sequence>MKNIIKTVFAGIFTLVFFAACDMGNKTALLDILSQKEVGAPEKIAAVNLISGEGRKNVKEEVFNALGIAAGNMTASDAAKKIAAASNTTVDGIAFEENRALAYDDKDGTFIVSVKGTKDGVRFETRIEANGFTHPYNSSPQSEHSVKFNFSEAIEENMSLTKYLEKVRADIKTYLTFSYFLENGKEIVLGEHSAYSLTADVTLHNEKLKIVPKYVLNYKTLILNSGDEIIKSEEYRVIRQMFSVRELSYFEEKDVFQYVLEKVKGDFVNVNNKKFASEFYAKTKSLRKTPQGLLKTGDGSVFKKYADKYKTKDGEKFLELKMAACIYNIDGGINADDYSGSLSVEYCIAKEEDIEDLHTSYAVKNLALSKTETYSGFLKINEQELRKMFTFTLIKGDGSISNEERKKKWQQDKIIDDSLVKGEFGSYQVTNILKTPGENSYYLTVNSEVPDAVFALAQQQNLSKGINDELILITGIQVKKEKGKKELNITCYFHGQGEPVTLSIEPLI</sequence>
<keyword evidence="1" id="KW-0732">Signal</keyword>
<evidence type="ECO:0000313" key="3">
    <source>
        <dbReference type="Proteomes" id="UP000593915"/>
    </source>
</evidence>
<proteinExistence type="predicted"/>
<name>A0A7S7AXA2_9SPIR</name>
<gene>
    <name evidence="2" type="ORF">IFE08_04115</name>
</gene>
<evidence type="ECO:0000313" key="2">
    <source>
        <dbReference type="EMBL" id="QOW61579.1"/>
    </source>
</evidence>
<protein>
    <recommendedName>
        <fullName evidence="4">Lipoprotein</fullName>
    </recommendedName>
</protein>
<feature type="signal peptide" evidence="1">
    <location>
        <begin position="1"/>
        <end position="19"/>
    </location>
</feature>
<dbReference type="PROSITE" id="PS51257">
    <property type="entry name" value="PROKAR_LIPOPROTEIN"/>
    <property type="match status" value="1"/>
</dbReference>
<evidence type="ECO:0008006" key="4">
    <source>
        <dbReference type="Google" id="ProtNLM"/>
    </source>
</evidence>
<dbReference type="RefSeq" id="WP_194077075.1">
    <property type="nucleotide sequence ID" value="NZ_CP061839.1"/>
</dbReference>
<dbReference type="Proteomes" id="UP000593915">
    <property type="component" value="Chromosome"/>
</dbReference>
<evidence type="ECO:0000256" key="1">
    <source>
        <dbReference type="SAM" id="SignalP"/>
    </source>
</evidence>
<reference evidence="2 3" key="1">
    <citation type="submission" date="2020-09" db="EMBL/GenBank/DDBJ databases">
        <title>Characterization of Treponema spp. from bovine digital dermatitis in Korea.</title>
        <authorList>
            <person name="Espiritu H.M."/>
            <person name="Cho Y.I."/>
            <person name="Mamuad L."/>
        </authorList>
    </citation>
    <scope>NUCLEOTIDE SEQUENCE [LARGE SCALE GENOMIC DNA]</scope>
    <source>
        <strain evidence="2 3">KS1</strain>
    </source>
</reference>
<dbReference type="EMBL" id="CP061839">
    <property type="protein sequence ID" value="QOW61579.1"/>
    <property type="molecule type" value="Genomic_DNA"/>
</dbReference>
<organism evidence="2 3">
    <name type="scientific">Treponema pedis</name>
    <dbReference type="NCBI Taxonomy" id="409322"/>
    <lineage>
        <taxon>Bacteria</taxon>
        <taxon>Pseudomonadati</taxon>
        <taxon>Spirochaetota</taxon>
        <taxon>Spirochaetia</taxon>
        <taxon>Spirochaetales</taxon>
        <taxon>Treponemataceae</taxon>
        <taxon>Treponema</taxon>
    </lineage>
</organism>
<feature type="chain" id="PRO_5032480041" description="Lipoprotein" evidence="1">
    <location>
        <begin position="20"/>
        <end position="508"/>
    </location>
</feature>
<dbReference type="AlphaFoldDB" id="A0A7S7AXA2"/>
<accession>A0A7S7AXA2</accession>